<gene>
    <name evidence="1" type="ORF">S01H1_02100</name>
</gene>
<reference evidence="1" key="1">
    <citation type="journal article" date="2014" name="Front. Microbiol.">
        <title>High frequency of phylogenetically diverse reductive dehalogenase-homologous genes in deep subseafloor sedimentary metagenomes.</title>
        <authorList>
            <person name="Kawai M."/>
            <person name="Futagami T."/>
            <person name="Toyoda A."/>
            <person name="Takaki Y."/>
            <person name="Nishi S."/>
            <person name="Hori S."/>
            <person name="Arai W."/>
            <person name="Tsubouchi T."/>
            <person name="Morono Y."/>
            <person name="Uchiyama I."/>
            <person name="Ito T."/>
            <person name="Fujiyama A."/>
            <person name="Inagaki F."/>
            <person name="Takami H."/>
        </authorList>
    </citation>
    <scope>NUCLEOTIDE SEQUENCE</scope>
    <source>
        <strain evidence="1">Expedition CK06-06</strain>
    </source>
</reference>
<name>X0SUL1_9ZZZZ</name>
<protein>
    <submittedName>
        <fullName evidence="1">Uncharacterized protein</fullName>
    </submittedName>
</protein>
<sequence>AKTGNLRLVQKIKRSLILNRVGGGDTFTFS</sequence>
<evidence type="ECO:0000313" key="1">
    <source>
        <dbReference type="EMBL" id="GAF84674.1"/>
    </source>
</evidence>
<dbReference type="EMBL" id="BARS01000979">
    <property type="protein sequence ID" value="GAF84674.1"/>
    <property type="molecule type" value="Genomic_DNA"/>
</dbReference>
<comment type="caution">
    <text evidence="1">The sequence shown here is derived from an EMBL/GenBank/DDBJ whole genome shotgun (WGS) entry which is preliminary data.</text>
</comment>
<feature type="non-terminal residue" evidence="1">
    <location>
        <position position="1"/>
    </location>
</feature>
<organism evidence="1">
    <name type="scientific">marine sediment metagenome</name>
    <dbReference type="NCBI Taxonomy" id="412755"/>
    <lineage>
        <taxon>unclassified sequences</taxon>
        <taxon>metagenomes</taxon>
        <taxon>ecological metagenomes</taxon>
    </lineage>
</organism>
<proteinExistence type="predicted"/>
<dbReference type="AlphaFoldDB" id="X0SUL1"/>
<accession>X0SUL1</accession>